<dbReference type="SUPFAM" id="SSF49785">
    <property type="entry name" value="Galactose-binding domain-like"/>
    <property type="match status" value="1"/>
</dbReference>
<dbReference type="PANTHER" id="PTHR42767">
    <property type="entry name" value="ENDO-BETA-1,6-GALACTANASE"/>
    <property type="match status" value="1"/>
</dbReference>
<protein>
    <submittedName>
        <fullName evidence="3">O-glycosyl hydrolase</fullName>
    </submittedName>
</protein>
<evidence type="ECO:0000313" key="3">
    <source>
        <dbReference type="EMBL" id="MBB3159424.1"/>
    </source>
</evidence>
<dbReference type="InterPro" id="IPR039743">
    <property type="entry name" value="6GAL/EXGAL"/>
</dbReference>
<dbReference type="InterPro" id="IPR008979">
    <property type="entry name" value="Galactose-bd-like_sf"/>
</dbReference>
<dbReference type="SUPFAM" id="SSF50370">
    <property type="entry name" value="Ricin B-like lectins"/>
    <property type="match status" value="1"/>
</dbReference>
<evidence type="ECO:0000256" key="1">
    <source>
        <dbReference type="SAM" id="SignalP"/>
    </source>
</evidence>
<dbReference type="InterPro" id="IPR035992">
    <property type="entry name" value="Ricin_B-like_lectins"/>
</dbReference>
<dbReference type="Pfam" id="PF14200">
    <property type="entry name" value="RicinB_lectin_2"/>
    <property type="match status" value="1"/>
</dbReference>
<organism evidence="3 4">
    <name type="scientific">Microbacterium proteolyticum</name>
    <dbReference type="NCBI Taxonomy" id="1572644"/>
    <lineage>
        <taxon>Bacteria</taxon>
        <taxon>Bacillati</taxon>
        <taxon>Actinomycetota</taxon>
        <taxon>Actinomycetes</taxon>
        <taxon>Micrococcales</taxon>
        <taxon>Microbacteriaceae</taxon>
        <taxon>Microbacterium</taxon>
    </lineage>
</organism>
<dbReference type="Pfam" id="PF07532">
    <property type="entry name" value="Big_4"/>
    <property type="match status" value="1"/>
</dbReference>
<dbReference type="GO" id="GO:0004553">
    <property type="term" value="F:hydrolase activity, hydrolyzing O-glycosyl compounds"/>
    <property type="evidence" value="ECO:0007669"/>
    <property type="project" value="InterPro"/>
</dbReference>
<name>A0A7W5CM30_9MICO</name>
<proteinExistence type="predicted"/>
<feature type="chain" id="PRO_5039698573" evidence="1">
    <location>
        <begin position="25"/>
        <end position="1195"/>
    </location>
</feature>
<dbReference type="Gene3D" id="3.20.20.80">
    <property type="entry name" value="Glycosidases"/>
    <property type="match status" value="1"/>
</dbReference>
<dbReference type="SUPFAM" id="SSF51445">
    <property type="entry name" value="(Trans)glycosidases"/>
    <property type="match status" value="1"/>
</dbReference>
<dbReference type="AlphaFoldDB" id="A0A7W5CM30"/>
<dbReference type="InterPro" id="IPR011081">
    <property type="entry name" value="Big_4"/>
</dbReference>
<dbReference type="Gene3D" id="2.60.120.260">
    <property type="entry name" value="Galactose-binding domain-like"/>
    <property type="match status" value="1"/>
</dbReference>
<dbReference type="PANTHER" id="PTHR42767:SF1">
    <property type="entry name" value="ENDO-BETA-1,6-GALACTANASE-LIKE DOMAIN-CONTAINING PROTEIN"/>
    <property type="match status" value="1"/>
</dbReference>
<dbReference type="PROSITE" id="PS50022">
    <property type="entry name" value="FA58C_3"/>
    <property type="match status" value="1"/>
</dbReference>
<evidence type="ECO:0000259" key="2">
    <source>
        <dbReference type="PROSITE" id="PS50022"/>
    </source>
</evidence>
<dbReference type="CDD" id="cd00161">
    <property type="entry name" value="beta-trefoil_Ricin-like"/>
    <property type="match status" value="1"/>
</dbReference>
<feature type="domain" description="F5/8 type C" evidence="2">
    <location>
        <begin position="869"/>
        <end position="1016"/>
    </location>
</feature>
<comment type="caution">
    <text evidence="3">The sequence shown here is derived from an EMBL/GenBank/DDBJ whole genome shotgun (WGS) entry which is preliminary data.</text>
</comment>
<dbReference type="InterPro" id="IPR017853">
    <property type="entry name" value="GH"/>
</dbReference>
<keyword evidence="3" id="KW-0378">Hydrolase</keyword>
<reference evidence="3 4" key="1">
    <citation type="submission" date="2020-08" db="EMBL/GenBank/DDBJ databases">
        <title>Genomic Encyclopedia of Type Strains, Phase III (KMG-III): the genomes of soil and plant-associated and newly described type strains.</title>
        <authorList>
            <person name="Whitman W."/>
        </authorList>
    </citation>
    <scope>NUCLEOTIDE SEQUENCE [LARGE SCALE GENOMIC DNA]</scope>
    <source>
        <strain evidence="3 4">CECT 8356</strain>
    </source>
</reference>
<dbReference type="Proteomes" id="UP000543579">
    <property type="component" value="Unassembled WGS sequence"/>
</dbReference>
<dbReference type="PROSITE" id="PS50231">
    <property type="entry name" value="RICIN_B_LECTIN"/>
    <property type="match status" value="1"/>
</dbReference>
<feature type="signal peptide" evidence="1">
    <location>
        <begin position="1"/>
        <end position="24"/>
    </location>
</feature>
<evidence type="ECO:0000313" key="4">
    <source>
        <dbReference type="Proteomes" id="UP000543579"/>
    </source>
</evidence>
<dbReference type="InterPro" id="IPR000772">
    <property type="entry name" value="Ricin_B_lectin"/>
</dbReference>
<dbReference type="Gene3D" id="2.80.10.50">
    <property type="match status" value="1"/>
</dbReference>
<dbReference type="Pfam" id="PF00754">
    <property type="entry name" value="F5_F8_type_C"/>
    <property type="match status" value="1"/>
</dbReference>
<accession>A0A7W5CM30</accession>
<sequence>MKSPRLLSMTCAVALTAGVLSAGAAVTAPDVSHAATAPVRIAPNPATASEPFEGWGTSLVWFANATGNYPADVRQKLFDAVFGEDGLNLNIARYNIGGGNATDVPSYLRPGGAVPGFWNPDLPATDDKGAITSTYADRDRYKAAWNPDDPTHYDFTADSAQRWWIDALKGKVTHWEAFSNSPPYFLTQSGFVSGGINNATSEQLATADMDKFAGYLTTVVDELEKEHGIQFDTIDPFNEPNTNYWSTNIPAGQTWPTSASRQEGAHIGPQRQDEMVKALAARLADPDTTTDAVISAMDETNPGIFATNWNAWSLESKNAVDQLNVHTYGTGGRQVVRDIAKAADKPLWMSEVEGNWTPGTGFNPVDIGNGLGMAEHIVGDLRELEPDAWVFWQPVEDLYNMEKVEKLNWGSVFIDFDCNADGNSERRLKDGDADPSCKVLTNEKFNTVRNFTHYIEPGDRLVASSNTQSTAAIDADGTGATVVHVNSENAERTVEIDLNDFGTVPANATVTPIVTTQSTPENPTVNALKQGAPVTVNPATKTALLTVPARSVTTFVIDGVSGVADTAASFRNGQSVQLIGVQSGLALDGGSALAIRQPATTGAAAKPQTWTVTSLSGEGTNRHRFTLKNAAGQYLANANGGTALVTSDPTAAAADKNLQWMASTTDGSTYSLLSVGAERVLDVNEASTQPEARVGLWTSNGGGNQLWRLTGTAVLGVNPVTVSTPVGTAPTLPATVTANYAGKTSRPVPVTWQLDGKDWSKAGTVTVRGTGTDIFGAAVEVSATVEVGAYTAARPTSMTVAAGSALASVKAKAPATVQSEVRADGAGFATPVTWAWGDLTDAAFAKAGTVIVSGTATGPSGEKLPARLTVIVTDAVERNVAPQSRPSATYTESGYPVDRTINGQTADKGWSNWRSGTKNAQDTLTYALSSAETVQRVAVQFYRDGGTSWADTLRVDYRSAGGTWTQGALQTVPAPSTGAPKVEVSLGGVSADEVRVVMNARSQTHMVVSEVEIFAAAPSQAGIADLARLTVGANTVDGFDPARTDYTASVVGETWPTLNAQAVDQDAVVRITQPADANGVGTVRVTAPNGTERTYTVTVTRVPAATVTATASSRCVAGKVVVAVTVQNDGATRADVKVDSPYGAKSLGAVEPGKRASATFSTRQASIAAGTATVTATVNGTPSTVSTAIPAATCK</sequence>
<dbReference type="RefSeq" id="WP_246383701.1">
    <property type="nucleotide sequence ID" value="NZ_JACHXY010000004.1"/>
</dbReference>
<dbReference type="InterPro" id="IPR000421">
    <property type="entry name" value="FA58C"/>
</dbReference>
<dbReference type="InterPro" id="IPR039514">
    <property type="entry name" value="6GAL-like"/>
</dbReference>
<gene>
    <name evidence="3" type="ORF">FHS07_003157</name>
</gene>
<dbReference type="EMBL" id="JACHXY010000004">
    <property type="protein sequence ID" value="MBB3159424.1"/>
    <property type="molecule type" value="Genomic_DNA"/>
</dbReference>
<dbReference type="Pfam" id="PF14587">
    <property type="entry name" value="Glyco_hydr_30_2"/>
    <property type="match status" value="1"/>
</dbReference>
<keyword evidence="1" id="KW-0732">Signal</keyword>